<keyword evidence="3" id="KW-1185">Reference proteome</keyword>
<dbReference type="InterPro" id="IPR041657">
    <property type="entry name" value="HTH_17"/>
</dbReference>
<dbReference type="Pfam" id="PF12728">
    <property type="entry name" value="HTH_17"/>
    <property type="match status" value="1"/>
</dbReference>
<gene>
    <name evidence="2" type="ORF">GCM10011489_03020</name>
</gene>
<dbReference type="AlphaFoldDB" id="A0A916SXH8"/>
<evidence type="ECO:0000259" key="1">
    <source>
        <dbReference type="Pfam" id="PF12728"/>
    </source>
</evidence>
<organism evidence="2 3">
    <name type="scientific">Gordonia jinhuaensis</name>
    <dbReference type="NCBI Taxonomy" id="1517702"/>
    <lineage>
        <taxon>Bacteria</taxon>
        <taxon>Bacillati</taxon>
        <taxon>Actinomycetota</taxon>
        <taxon>Actinomycetes</taxon>
        <taxon>Mycobacteriales</taxon>
        <taxon>Gordoniaceae</taxon>
        <taxon>Gordonia</taxon>
    </lineage>
</organism>
<reference evidence="2" key="1">
    <citation type="journal article" date="2014" name="Int. J. Syst. Evol. Microbiol.">
        <title>Complete genome sequence of Corynebacterium casei LMG S-19264T (=DSM 44701T), isolated from a smear-ripened cheese.</title>
        <authorList>
            <consortium name="US DOE Joint Genome Institute (JGI-PGF)"/>
            <person name="Walter F."/>
            <person name="Albersmeier A."/>
            <person name="Kalinowski J."/>
            <person name="Ruckert C."/>
        </authorList>
    </citation>
    <scope>NUCLEOTIDE SEQUENCE</scope>
    <source>
        <strain evidence="2">CGMCC 1.12827</strain>
    </source>
</reference>
<evidence type="ECO:0000313" key="2">
    <source>
        <dbReference type="EMBL" id="GGB18340.1"/>
    </source>
</evidence>
<evidence type="ECO:0000313" key="3">
    <source>
        <dbReference type="Proteomes" id="UP000621454"/>
    </source>
</evidence>
<feature type="domain" description="Helix-turn-helix" evidence="1">
    <location>
        <begin position="17"/>
        <end position="68"/>
    </location>
</feature>
<protein>
    <recommendedName>
        <fullName evidence="1">Helix-turn-helix domain-containing protein</fullName>
    </recommendedName>
</protein>
<dbReference type="EMBL" id="BMGC01000002">
    <property type="protein sequence ID" value="GGB18340.1"/>
    <property type="molecule type" value="Genomic_DNA"/>
</dbReference>
<reference evidence="2" key="2">
    <citation type="submission" date="2020-09" db="EMBL/GenBank/DDBJ databases">
        <authorList>
            <person name="Sun Q."/>
            <person name="Zhou Y."/>
        </authorList>
    </citation>
    <scope>NUCLEOTIDE SEQUENCE</scope>
    <source>
        <strain evidence="2">CGMCC 1.12827</strain>
    </source>
</reference>
<dbReference type="Proteomes" id="UP000621454">
    <property type="component" value="Unassembled WGS sequence"/>
</dbReference>
<comment type="caution">
    <text evidence="2">The sequence shown here is derived from an EMBL/GenBank/DDBJ whole genome shotgun (WGS) entry which is preliminary data.</text>
</comment>
<dbReference type="RefSeq" id="WP_188584826.1">
    <property type="nucleotide sequence ID" value="NZ_BMGC01000002.1"/>
</dbReference>
<accession>A0A916SXH8</accession>
<proteinExistence type="predicted"/>
<name>A0A916SXH8_9ACTN</name>
<sequence>MSTTASPVGLADDLQAFTVPEVAARLRISERQVWRLIAAGRLTTLFKRERGVPVRVPSPSLRALLENGHTDGVAS</sequence>